<dbReference type="Gene3D" id="3.40.395.10">
    <property type="entry name" value="Adenoviral Proteinase, Chain A"/>
    <property type="match status" value="1"/>
</dbReference>
<dbReference type="PROSITE" id="PS50600">
    <property type="entry name" value="ULP_PROTEASE"/>
    <property type="match status" value="1"/>
</dbReference>
<dbReference type="PRINTS" id="PR00623">
    <property type="entry name" value="HISTONEH4"/>
</dbReference>
<sequence>MHGRQFTPIKKNIEAYPLRTSGKGGKGLGRGGDKRHHKILRDNIQSINKPTIRRLARRGGVKRISAAVYEETRSVLKVFLESVIRDAVTYTEYAHRKTVTPLDIVHALKLQGHSETDDNEELASRSTTSSKTVWQLSYPPSGKNMLTIYERDLSQLDPHSWLGDNLIGFYIRFLEDHLERRDLSLAKQIHFFDPLFFSILTEGTAEGINYARIEKWTKNKDIFQLSHIIVPIHEGGHWYAAIINRPSSLLDKQGQCTIIMLDSLNIDHGVTIMKLQKYLAKELWSKQRQTVDLNLFNTVEAKNIPQQEDNNSCGLFLLAYLEKITQDPGHMIGQLVEPASDNIDWAGLVPNSLRSRMHAFLMELHEENKQLSHEETKNQKRMVDRTPISYLLGTPAQL</sequence>
<dbReference type="VEuPathDB" id="FungiDB:EYZ11_013156"/>
<name>A0A4S3J0H4_9EURO</name>
<comment type="caution">
    <text evidence="15">The sequence shown here is derived from an EMBL/GenBank/DDBJ whole genome shotgun (WGS) entry which is preliminary data.</text>
</comment>
<evidence type="ECO:0000256" key="10">
    <source>
        <dbReference type="ARBA" id="ARBA00023125"/>
    </source>
</evidence>
<comment type="similarity">
    <text evidence="5 13">Belongs to the histone H4 family.</text>
</comment>
<dbReference type="InterPro" id="IPR009072">
    <property type="entry name" value="Histone-fold"/>
</dbReference>
<keyword evidence="8" id="KW-0645">Protease</keyword>
<evidence type="ECO:0000256" key="13">
    <source>
        <dbReference type="RuleBase" id="RU000528"/>
    </source>
</evidence>
<dbReference type="GO" id="GO:0030527">
    <property type="term" value="F:structural constituent of chromatin"/>
    <property type="evidence" value="ECO:0007669"/>
    <property type="project" value="InterPro"/>
</dbReference>
<dbReference type="Pfam" id="PF00808">
    <property type="entry name" value="CBFD_NFYB_HMF"/>
    <property type="match status" value="1"/>
</dbReference>
<evidence type="ECO:0000256" key="6">
    <source>
        <dbReference type="ARBA" id="ARBA00011538"/>
    </source>
</evidence>
<comment type="similarity">
    <text evidence="4">Belongs to the peptidase C48 family.</text>
</comment>
<dbReference type="SUPFAM" id="SSF47113">
    <property type="entry name" value="Histone-fold"/>
    <property type="match status" value="1"/>
</dbReference>
<evidence type="ECO:0000256" key="7">
    <source>
        <dbReference type="ARBA" id="ARBA00022454"/>
    </source>
</evidence>
<dbReference type="Pfam" id="PF02902">
    <property type="entry name" value="Peptidase_C48"/>
    <property type="match status" value="1"/>
</dbReference>
<evidence type="ECO:0000256" key="2">
    <source>
        <dbReference type="ARBA" id="ARBA00004123"/>
    </source>
</evidence>
<accession>A0A4S3J0H4</accession>
<keyword evidence="10 13" id="KW-0238">DNA-binding</keyword>
<feature type="domain" description="Ubiquitin-like protease family profile" evidence="14">
    <location>
        <begin position="146"/>
        <end position="324"/>
    </location>
</feature>
<dbReference type="Proteomes" id="UP000308092">
    <property type="component" value="Unassembled WGS sequence"/>
</dbReference>
<dbReference type="InterPro" id="IPR003653">
    <property type="entry name" value="Peptidase_C48_C"/>
</dbReference>
<dbReference type="GO" id="GO:0046982">
    <property type="term" value="F:protein heterodimerization activity"/>
    <property type="evidence" value="ECO:0007669"/>
    <property type="project" value="InterPro"/>
</dbReference>
<evidence type="ECO:0000313" key="16">
    <source>
        <dbReference type="Proteomes" id="UP000308092"/>
    </source>
</evidence>
<comment type="subunit">
    <text evidence="6 13">The nucleosome is a histone octamer containing two molecules each of H2A, H2B, H3 and H4 assembled in one H3-H4 heterotetramer and two H2A-H2B heterodimers. The octamer wraps approximately 147 bp of DNA.</text>
</comment>
<dbReference type="CDD" id="cd22912">
    <property type="entry name" value="HFD_H4"/>
    <property type="match status" value="1"/>
</dbReference>
<dbReference type="AlphaFoldDB" id="A0A4S3J0H4"/>
<keyword evidence="12 13" id="KW-0544">Nucleosome core</keyword>
<keyword evidence="9" id="KW-0378">Hydrolase</keyword>
<dbReference type="STRING" id="1220188.A0A4S3J0H4"/>
<keyword evidence="11 13" id="KW-0539">Nucleus</keyword>
<dbReference type="GO" id="GO:0005634">
    <property type="term" value="C:nucleus"/>
    <property type="evidence" value="ECO:0007669"/>
    <property type="project" value="UniProtKB-SubCell"/>
</dbReference>
<dbReference type="InterPro" id="IPR038765">
    <property type="entry name" value="Papain-like_cys_pep_sf"/>
</dbReference>
<evidence type="ECO:0000256" key="3">
    <source>
        <dbReference type="ARBA" id="ARBA00004286"/>
    </source>
</evidence>
<keyword evidence="16" id="KW-1185">Reference proteome</keyword>
<comment type="function">
    <text evidence="1 13">Core component of nucleosome. Nucleosomes wrap and compact DNA into chromatin, limiting DNA accessibility to the cellular machineries which require DNA as a template. Histones thereby play a central role in transcription regulation, DNA repair, DNA replication and chromosomal stability. DNA accessibility is regulated via a complex set of post-translational modifications of histones, also called histone code, and nucleosome remodeling.</text>
</comment>
<dbReference type="InterPro" id="IPR001951">
    <property type="entry name" value="Histone_H4"/>
</dbReference>
<dbReference type="Gene3D" id="1.10.20.10">
    <property type="entry name" value="Histone, subunit A"/>
    <property type="match status" value="1"/>
</dbReference>
<dbReference type="PANTHER" id="PTHR10484">
    <property type="entry name" value="HISTONE H4"/>
    <property type="match status" value="1"/>
</dbReference>
<gene>
    <name evidence="15" type="ORF">EYZ11_013156</name>
</gene>
<dbReference type="SUPFAM" id="SSF54001">
    <property type="entry name" value="Cysteine proteinases"/>
    <property type="match status" value="1"/>
</dbReference>
<evidence type="ECO:0000313" key="15">
    <source>
        <dbReference type="EMBL" id="THC87397.1"/>
    </source>
</evidence>
<evidence type="ECO:0000256" key="8">
    <source>
        <dbReference type="ARBA" id="ARBA00022670"/>
    </source>
</evidence>
<evidence type="ECO:0000256" key="5">
    <source>
        <dbReference type="ARBA" id="ARBA00006564"/>
    </source>
</evidence>
<evidence type="ECO:0000256" key="1">
    <source>
        <dbReference type="ARBA" id="ARBA00002001"/>
    </source>
</evidence>
<comment type="subcellular location">
    <subcellularLocation>
        <location evidence="3">Chromosome</location>
    </subcellularLocation>
    <subcellularLocation>
        <location evidence="2">Nucleus</location>
    </subcellularLocation>
</comment>
<evidence type="ECO:0000256" key="12">
    <source>
        <dbReference type="ARBA" id="ARBA00023269"/>
    </source>
</evidence>
<evidence type="ECO:0000259" key="14">
    <source>
        <dbReference type="PROSITE" id="PS50600"/>
    </source>
</evidence>
<evidence type="ECO:0000256" key="11">
    <source>
        <dbReference type="ARBA" id="ARBA00023242"/>
    </source>
</evidence>
<keyword evidence="7 13" id="KW-0158">Chromosome</keyword>
<dbReference type="EMBL" id="SOSA01001237">
    <property type="protein sequence ID" value="THC87397.1"/>
    <property type="molecule type" value="Genomic_DNA"/>
</dbReference>
<dbReference type="GO" id="GO:0003677">
    <property type="term" value="F:DNA binding"/>
    <property type="evidence" value="ECO:0007669"/>
    <property type="project" value="UniProtKB-KW"/>
</dbReference>
<dbReference type="SMART" id="SM00417">
    <property type="entry name" value="H4"/>
    <property type="match status" value="1"/>
</dbReference>
<protein>
    <recommendedName>
        <fullName evidence="13">Histone H4</fullName>
    </recommendedName>
</protein>
<proteinExistence type="inferred from homology"/>
<dbReference type="GO" id="GO:0008234">
    <property type="term" value="F:cysteine-type peptidase activity"/>
    <property type="evidence" value="ECO:0007669"/>
    <property type="project" value="InterPro"/>
</dbReference>
<reference evidence="15 16" key="1">
    <citation type="submission" date="2019-03" db="EMBL/GenBank/DDBJ databases">
        <title>The genome sequence of a newly discovered highly antifungal drug resistant Aspergillus species, Aspergillus tanneri NIH 1004.</title>
        <authorList>
            <person name="Mounaud S."/>
            <person name="Singh I."/>
            <person name="Joardar V."/>
            <person name="Pakala S."/>
            <person name="Pakala S."/>
            <person name="Venepally P."/>
            <person name="Hoover J."/>
            <person name="Nierman W."/>
            <person name="Chung J."/>
            <person name="Losada L."/>
        </authorList>
    </citation>
    <scope>NUCLEOTIDE SEQUENCE [LARGE SCALE GENOMIC DNA]</scope>
    <source>
        <strain evidence="15 16">NIH1004</strain>
    </source>
</reference>
<dbReference type="InterPro" id="IPR003958">
    <property type="entry name" value="CBFA_NFYB_domain"/>
</dbReference>
<evidence type="ECO:0000256" key="4">
    <source>
        <dbReference type="ARBA" id="ARBA00005234"/>
    </source>
</evidence>
<dbReference type="FunFam" id="1.10.20.10:FF:000012">
    <property type="entry name" value="Histone H4"/>
    <property type="match status" value="1"/>
</dbReference>
<dbReference type="GO" id="GO:0019783">
    <property type="term" value="F:ubiquitin-like protein peptidase activity"/>
    <property type="evidence" value="ECO:0007669"/>
    <property type="project" value="UniProtKB-ARBA"/>
</dbReference>
<dbReference type="GO" id="GO:0006508">
    <property type="term" value="P:proteolysis"/>
    <property type="evidence" value="ECO:0007669"/>
    <property type="project" value="UniProtKB-KW"/>
</dbReference>
<evidence type="ECO:0000256" key="9">
    <source>
        <dbReference type="ARBA" id="ARBA00022801"/>
    </source>
</evidence>
<organism evidence="15 16">
    <name type="scientific">Aspergillus tanneri</name>
    <dbReference type="NCBI Taxonomy" id="1220188"/>
    <lineage>
        <taxon>Eukaryota</taxon>
        <taxon>Fungi</taxon>
        <taxon>Dikarya</taxon>
        <taxon>Ascomycota</taxon>
        <taxon>Pezizomycotina</taxon>
        <taxon>Eurotiomycetes</taxon>
        <taxon>Eurotiomycetidae</taxon>
        <taxon>Eurotiales</taxon>
        <taxon>Aspergillaceae</taxon>
        <taxon>Aspergillus</taxon>
        <taxon>Aspergillus subgen. Circumdati</taxon>
    </lineage>
</organism>
<dbReference type="GO" id="GO:0000786">
    <property type="term" value="C:nucleosome"/>
    <property type="evidence" value="ECO:0007669"/>
    <property type="project" value="UniProtKB-KW"/>
</dbReference>